<reference evidence="3" key="1">
    <citation type="submission" date="2022-01" db="EMBL/GenBank/DDBJ databases">
        <authorList>
            <person name="King R."/>
        </authorList>
    </citation>
    <scope>NUCLEOTIDE SEQUENCE</scope>
</reference>
<dbReference type="PANTHER" id="PTHR39069">
    <property type="entry name" value="ECDYSONE-INDUCIBLE GENE E1, ISOFORM A"/>
    <property type="match status" value="1"/>
</dbReference>
<protein>
    <recommendedName>
        <fullName evidence="2">EB domain-containing protein</fullName>
    </recommendedName>
</protein>
<proteinExistence type="predicted"/>
<dbReference type="EMBL" id="OU900103">
    <property type="protein sequence ID" value="CAG9855189.1"/>
    <property type="molecule type" value="Genomic_DNA"/>
</dbReference>
<dbReference type="Proteomes" id="UP001153712">
    <property type="component" value="Chromosome 10"/>
</dbReference>
<keyword evidence="4" id="KW-1185">Reference proteome</keyword>
<organism evidence="3 4">
    <name type="scientific">Phyllotreta striolata</name>
    <name type="common">Striped flea beetle</name>
    <name type="synonym">Crioceris striolata</name>
    <dbReference type="NCBI Taxonomy" id="444603"/>
    <lineage>
        <taxon>Eukaryota</taxon>
        <taxon>Metazoa</taxon>
        <taxon>Ecdysozoa</taxon>
        <taxon>Arthropoda</taxon>
        <taxon>Hexapoda</taxon>
        <taxon>Insecta</taxon>
        <taxon>Pterygota</taxon>
        <taxon>Neoptera</taxon>
        <taxon>Endopterygota</taxon>
        <taxon>Coleoptera</taxon>
        <taxon>Polyphaga</taxon>
        <taxon>Cucujiformia</taxon>
        <taxon>Chrysomeloidea</taxon>
        <taxon>Chrysomelidae</taxon>
        <taxon>Galerucinae</taxon>
        <taxon>Alticini</taxon>
        <taxon>Phyllotreta</taxon>
    </lineage>
</organism>
<evidence type="ECO:0000259" key="2">
    <source>
        <dbReference type="Pfam" id="PF01683"/>
    </source>
</evidence>
<dbReference type="OrthoDB" id="504708at2759"/>
<dbReference type="Pfam" id="PF01683">
    <property type="entry name" value="EB"/>
    <property type="match status" value="2"/>
</dbReference>
<dbReference type="PANTHER" id="PTHR39069:SF8">
    <property type="entry name" value="FI17111P1"/>
    <property type="match status" value="1"/>
</dbReference>
<sequence>MFLKFIIVCVSLIDVLGFRGALGLNEICSHNSDCFGNAICDNKKCTCDLISFPYNNNCLPYVTEYNGYCEQSSQCEWLGDNAICSRNVCTCEENFRWYQGKCMKYARKGEDCTDMDCYDNNDPLSLTCDESKKCNCSSGYYDRKYDCRKTSSEGNRCAIDMDCIGENLICDIGKCVKKNKAFSLNYVQYESEIFDDEPKDDFLPNLQHSVPIINCTYDKDCVNIKNSLCHEETKTCMCRTGNMYISGNCLPGFGRCDKKTCTEKNTDCFHNLCVCKKGYFVRNGKCIPELGMEDPALIDTTACVIKPAQWVKEKNACYCLNYWFPDEANRNCIKTTLQNTLSCLTNDWCNALGPNSFCNSTNKNCQCGKGAINQTIFYCEEKESKETCSRDNDCKYNEQCQDQICVCKENFTRDNRGKCQPDLNGSCLIQECSNIKFSSCVNGVCKCNEEYISHNNKECLTVAKTLNDTCEITEQCQNFKFTECKKSKCNCKEQYSMVDDKCWQNKKYGDPCMNELECTKTLNKDYQCQNSKCVCPIGKKLDDGYCVASSSNNIIYSSFVFVTSWILIRVLLL</sequence>
<keyword evidence="1" id="KW-0732">Signal</keyword>
<feature type="signal peptide" evidence="1">
    <location>
        <begin position="1"/>
        <end position="23"/>
    </location>
</feature>
<evidence type="ECO:0000313" key="4">
    <source>
        <dbReference type="Proteomes" id="UP001153712"/>
    </source>
</evidence>
<gene>
    <name evidence="3" type="ORF">PHYEVI_LOCUS1645</name>
</gene>
<evidence type="ECO:0000256" key="1">
    <source>
        <dbReference type="SAM" id="SignalP"/>
    </source>
</evidence>
<dbReference type="AlphaFoldDB" id="A0A9N9TI04"/>
<feature type="domain" description="EB" evidence="2">
    <location>
        <begin position="491"/>
        <end position="546"/>
    </location>
</feature>
<accession>A0A9N9TI04</accession>
<feature type="domain" description="EB" evidence="2">
    <location>
        <begin position="54"/>
        <end position="102"/>
    </location>
</feature>
<feature type="chain" id="PRO_5040242855" description="EB domain-containing protein" evidence="1">
    <location>
        <begin position="24"/>
        <end position="573"/>
    </location>
</feature>
<evidence type="ECO:0000313" key="3">
    <source>
        <dbReference type="EMBL" id="CAG9855189.1"/>
    </source>
</evidence>
<dbReference type="InterPro" id="IPR006149">
    <property type="entry name" value="EB_dom"/>
</dbReference>
<name>A0A9N9TI04_PHYSR</name>